<keyword evidence="4" id="KW-0547">Nucleotide-binding</keyword>
<sequence>MTSKESRAVDYLNHIRDAIERIESYTSELDENTFLSDELVQDAVIRNLEVVGEASNNLLKNCPITVSKFPDIPLTSAYQMRNAIAHGYFKIDYELVWRTIERELPTMHEQVKEALEKIAK</sequence>
<evidence type="ECO:0000256" key="2">
    <source>
        <dbReference type="ARBA" id="ARBA00022649"/>
    </source>
</evidence>
<evidence type="ECO:0008006" key="8">
    <source>
        <dbReference type="Google" id="ProtNLM"/>
    </source>
</evidence>
<dbReference type="GO" id="GO:0000166">
    <property type="term" value="F:nucleotide binding"/>
    <property type="evidence" value="ECO:0007669"/>
    <property type="project" value="UniProtKB-KW"/>
</dbReference>
<gene>
    <name evidence="6" type="ORF">CWI73_10185</name>
</gene>
<name>A0A432YMW3_9GAMM</name>
<dbReference type="RefSeq" id="WP_126752689.1">
    <property type="nucleotide sequence ID" value="NZ_JBHUMT010000016.1"/>
</dbReference>
<evidence type="ECO:0000256" key="5">
    <source>
        <dbReference type="ARBA" id="ARBA00022801"/>
    </source>
</evidence>
<organism evidence="6 7">
    <name type="scientific">Idiomarina piscisalsi</name>
    <dbReference type="NCBI Taxonomy" id="1096243"/>
    <lineage>
        <taxon>Bacteria</taxon>
        <taxon>Pseudomonadati</taxon>
        <taxon>Pseudomonadota</taxon>
        <taxon>Gammaproteobacteria</taxon>
        <taxon>Alteromonadales</taxon>
        <taxon>Idiomarinaceae</taxon>
        <taxon>Idiomarina</taxon>
    </lineage>
</organism>
<keyword evidence="1" id="KW-0597">Phosphoprotein</keyword>
<protein>
    <recommendedName>
        <fullName evidence="8">DUF86 domain-containing protein</fullName>
    </recommendedName>
</protein>
<proteinExistence type="predicted"/>
<dbReference type="GO" id="GO:0004540">
    <property type="term" value="F:RNA nuclease activity"/>
    <property type="evidence" value="ECO:0007669"/>
    <property type="project" value="InterPro"/>
</dbReference>
<dbReference type="InterPro" id="IPR008201">
    <property type="entry name" value="HepT-like"/>
</dbReference>
<accession>A0A432YMW3</accession>
<dbReference type="PANTHER" id="PTHR34139:SF1">
    <property type="entry name" value="RNASE MJ1380-RELATED"/>
    <property type="match status" value="1"/>
</dbReference>
<comment type="caution">
    <text evidence="6">The sequence shown here is derived from an EMBL/GenBank/DDBJ whole genome shotgun (WGS) entry which is preliminary data.</text>
</comment>
<dbReference type="EMBL" id="PIQA01000012">
    <property type="protein sequence ID" value="RUO62290.1"/>
    <property type="molecule type" value="Genomic_DNA"/>
</dbReference>
<reference evidence="6 7" key="1">
    <citation type="journal article" date="2011" name="Front. Microbiol.">
        <title>Genomic signatures of strain selection and enhancement in Bacillus atrophaeus var. globigii, a historical biowarfare simulant.</title>
        <authorList>
            <person name="Gibbons H.S."/>
            <person name="Broomall S.M."/>
            <person name="McNew L.A."/>
            <person name="Daligault H."/>
            <person name="Chapman C."/>
            <person name="Bruce D."/>
            <person name="Karavis M."/>
            <person name="Krepps M."/>
            <person name="McGregor P.A."/>
            <person name="Hong C."/>
            <person name="Park K.H."/>
            <person name="Akmal A."/>
            <person name="Feldman A."/>
            <person name="Lin J.S."/>
            <person name="Chang W.E."/>
            <person name="Higgs B.W."/>
            <person name="Demirev P."/>
            <person name="Lindquist J."/>
            <person name="Liem A."/>
            <person name="Fochler E."/>
            <person name="Read T.D."/>
            <person name="Tapia R."/>
            <person name="Johnson S."/>
            <person name="Bishop-Lilly K.A."/>
            <person name="Detter C."/>
            <person name="Han C."/>
            <person name="Sozhamannan S."/>
            <person name="Rosenzweig C.N."/>
            <person name="Skowronski E.W."/>
        </authorList>
    </citation>
    <scope>NUCLEOTIDE SEQUENCE [LARGE SCALE GENOMIC DNA]</scope>
    <source>
        <strain evidence="6 7">TPS4-2</strain>
    </source>
</reference>
<dbReference type="AlphaFoldDB" id="A0A432YMW3"/>
<dbReference type="GO" id="GO:0016787">
    <property type="term" value="F:hydrolase activity"/>
    <property type="evidence" value="ECO:0007669"/>
    <property type="project" value="UniProtKB-KW"/>
</dbReference>
<dbReference type="GO" id="GO:0110001">
    <property type="term" value="C:toxin-antitoxin complex"/>
    <property type="evidence" value="ECO:0007669"/>
    <property type="project" value="InterPro"/>
</dbReference>
<dbReference type="PANTHER" id="PTHR34139">
    <property type="entry name" value="UPF0331 PROTEIN MJ0127"/>
    <property type="match status" value="1"/>
</dbReference>
<evidence type="ECO:0000313" key="6">
    <source>
        <dbReference type="EMBL" id="RUO62290.1"/>
    </source>
</evidence>
<evidence type="ECO:0000256" key="4">
    <source>
        <dbReference type="ARBA" id="ARBA00022741"/>
    </source>
</evidence>
<dbReference type="Proteomes" id="UP000288361">
    <property type="component" value="Unassembled WGS sequence"/>
</dbReference>
<dbReference type="InterPro" id="IPR051813">
    <property type="entry name" value="HepT_RNase_toxin"/>
</dbReference>
<keyword evidence="2" id="KW-1277">Toxin-antitoxin system</keyword>
<keyword evidence="3" id="KW-0540">Nuclease</keyword>
<dbReference type="Pfam" id="PF01934">
    <property type="entry name" value="HepT-like"/>
    <property type="match status" value="1"/>
</dbReference>
<evidence type="ECO:0000256" key="3">
    <source>
        <dbReference type="ARBA" id="ARBA00022722"/>
    </source>
</evidence>
<keyword evidence="5" id="KW-0378">Hydrolase</keyword>
<evidence type="ECO:0000256" key="1">
    <source>
        <dbReference type="ARBA" id="ARBA00022553"/>
    </source>
</evidence>
<evidence type="ECO:0000313" key="7">
    <source>
        <dbReference type="Proteomes" id="UP000288361"/>
    </source>
</evidence>